<feature type="domain" description="RanBD1" evidence="4">
    <location>
        <begin position="570"/>
        <end position="658"/>
    </location>
</feature>
<evidence type="ECO:0000256" key="2">
    <source>
        <dbReference type="ARBA" id="ARBA00023242"/>
    </source>
</evidence>
<proteinExistence type="predicted"/>
<keyword evidence="2" id="KW-0539">Nucleus</keyword>
<dbReference type="Proteomes" id="UP000017200">
    <property type="component" value="Unassembled WGS sequence"/>
</dbReference>
<dbReference type="HOGENOM" id="CLU_392417_0_0_1"/>
<evidence type="ECO:0000313" key="5">
    <source>
        <dbReference type="EMBL" id="KDE09660.1"/>
    </source>
</evidence>
<sequence length="703" mass="73034">MADLPSDPTPTPAAPTEGDELSSDIVAATATGTGRSAGAGSVPSASSGSKAGRQKRHRDDMTPTTPRSEDETKVLGGLTPLAKKGRVQPDAKSKLVAGTGADDGQQGVASTSSSLASSSTADVEAEQADIDDNDEEEEDEDDEDEEGDKHITPPRSAPTGLEPNSPPPTPMQSTPRRAEGQETKAIRKRVANLEWKDGEQGVSTVTTTNESDVEIADVAAEVLESAKMAEGEEAQVADEVHETAKRVHQEDSEAEDKLMKEREASVAADVAESAQMLAQEDEAKQDKDEHIADVASEVAASAKKVFQEDKKDQEVAQVAAEVAESAKVLALEIPTEPTPPANPPATAPTAPATTSFSAFSSSSSPFASVSGASPLSGMAQPKASTGFAEYIPPTTEAKPKSRTSFGGEAAPLVTSPPLPASHPETVDSAPLSLVGRSSPSAEPVPVPAKIIPTFTSSTASSTFTATTPLGNSAFSTGPSPFAKFASPSGFAAASSSSKDPLASTSTNSGALGSTSTTASGGFGSFSGASPFASISSKSKTSALSAQGSHEETNGDESTGSSSTRSRKMGEPEEIDESKRVFTEQEVVTGEEEDELVHSVRSKLFVMHEGAWAERGVGLLRLNRTQGKEDKTGARLVMRADATHRLLLNATLFPSFSIEVNQEKYVRFAVIEAGEPTSYMLRLSGPTTANALVKAVSEEVNRLE</sequence>
<reference evidence="7" key="1">
    <citation type="submission" date="2010-11" db="EMBL/GenBank/DDBJ databases">
        <title>The genome sequence of Microbotryum violaceum strain p1A1 Lamole.</title>
        <authorList>
            <person name="Cuomo C."/>
            <person name="Perlin M."/>
            <person name="Young S.K."/>
            <person name="Zeng Q."/>
            <person name="Gargeya S."/>
            <person name="Alvarado L."/>
            <person name="Berlin A."/>
            <person name="Chapman S.B."/>
            <person name="Chen Z."/>
            <person name="Freedman E."/>
            <person name="Gellesch M."/>
            <person name="Goldberg J."/>
            <person name="Griggs A."/>
            <person name="Gujja S."/>
            <person name="Heilman E."/>
            <person name="Heiman D."/>
            <person name="Howarth C."/>
            <person name="Mehta T."/>
            <person name="Neiman D."/>
            <person name="Pearson M."/>
            <person name="Roberts A."/>
            <person name="Saif S."/>
            <person name="Shea T."/>
            <person name="Shenoy N."/>
            <person name="Sisk P."/>
            <person name="Stolte C."/>
            <person name="Sykes S."/>
            <person name="White J."/>
            <person name="Yandava C."/>
            <person name="Haas B."/>
            <person name="Nusbaum C."/>
            <person name="Birren B."/>
        </authorList>
    </citation>
    <scope>NUCLEOTIDE SEQUENCE [LARGE SCALE GENOMIC DNA]</scope>
    <source>
        <strain evidence="7">p1A1 Lamole</strain>
    </source>
</reference>
<feature type="compositionally biased region" description="Low complexity" evidence="3">
    <location>
        <begin position="453"/>
        <end position="467"/>
    </location>
</feature>
<feature type="region of interest" description="Disordered" evidence="3">
    <location>
        <begin position="1"/>
        <end position="184"/>
    </location>
</feature>
<feature type="compositionally biased region" description="Pro residues" evidence="3">
    <location>
        <begin position="336"/>
        <end position="346"/>
    </location>
</feature>
<organism evidence="5">
    <name type="scientific">Microbotryum lychnidis-dioicae (strain p1A1 Lamole / MvSl-1064)</name>
    <name type="common">Anther smut fungus</name>
    <dbReference type="NCBI Taxonomy" id="683840"/>
    <lineage>
        <taxon>Eukaryota</taxon>
        <taxon>Fungi</taxon>
        <taxon>Dikarya</taxon>
        <taxon>Basidiomycota</taxon>
        <taxon>Pucciniomycotina</taxon>
        <taxon>Microbotryomycetes</taxon>
        <taxon>Microbotryales</taxon>
        <taxon>Microbotryaceae</taxon>
        <taxon>Microbotryum</taxon>
    </lineage>
</organism>
<dbReference type="InterPro" id="IPR011993">
    <property type="entry name" value="PH-like_dom_sf"/>
</dbReference>
<evidence type="ECO:0000256" key="3">
    <source>
        <dbReference type="SAM" id="MobiDB-lite"/>
    </source>
</evidence>
<protein>
    <recommendedName>
        <fullName evidence="4">RanBD1 domain-containing protein</fullName>
    </recommendedName>
</protein>
<feature type="compositionally biased region" description="Low complexity" evidence="3">
    <location>
        <begin position="27"/>
        <end position="51"/>
    </location>
</feature>
<dbReference type="PROSITE" id="PS50196">
    <property type="entry name" value="RANBD1"/>
    <property type="match status" value="1"/>
</dbReference>
<feature type="compositionally biased region" description="Basic and acidic residues" evidence="3">
    <location>
        <begin position="57"/>
        <end position="73"/>
    </location>
</feature>
<dbReference type="InParanoid" id="U5GXZ1"/>
<dbReference type="SUPFAM" id="SSF50729">
    <property type="entry name" value="PH domain-like"/>
    <property type="match status" value="1"/>
</dbReference>
<dbReference type="PANTHER" id="PTHR23138">
    <property type="entry name" value="RAN BINDING PROTEIN"/>
    <property type="match status" value="1"/>
</dbReference>
<comment type="subcellular location">
    <subcellularLocation>
        <location evidence="1">Nucleus</location>
    </subcellularLocation>
</comment>
<dbReference type="AlphaFoldDB" id="U5GXZ1"/>
<dbReference type="STRING" id="683840.U5GXZ1"/>
<accession>U5GXZ1</accession>
<dbReference type="SMART" id="SM00160">
    <property type="entry name" value="RanBD"/>
    <property type="match status" value="1"/>
</dbReference>
<evidence type="ECO:0000313" key="6">
    <source>
        <dbReference type="EnsemblFungi" id="MVLG_00066T0"/>
    </source>
</evidence>
<dbReference type="EMBL" id="GL541643">
    <property type="protein sequence ID" value="KDE09660.1"/>
    <property type="molecule type" value="Genomic_DNA"/>
</dbReference>
<evidence type="ECO:0000259" key="4">
    <source>
        <dbReference type="PROSITE" id="PS50196"/>
    </source>
</evidence>
<feature type="compositionally biased region" description="Low complexity" evidence="3">
    <location>
        <begin position="109"/>
        <end position="121"/>
    </location>
</feature>
<keyword evidence="7" id="KW-1185">Reference proteome</keyword>
<dbReference type="OrthoDB" id="185618at2759"/>
<dbReference type="Pfam" id="PF00638">
    <property type="entry name" value="Ran_BP1"/>
    <property type="match status" value="1"/>
</dbReference>
<name>U5GXZ1_USTV1</name>
<evidence type="ECO:0000256" key="1">
    <source>
        <dbReference type="ARBA" id="ARBA00004123"/>
    </source>
</evidence>
<evidence type="ECO:0000313" key="7">
    <source>
        <dbReference type="Proteomes" id="UP000017200"/>
    </source>
</evidence>
<feature type="compositionally biased region" description="Acidic residues" evidence="3">
    <location>
        <begin position="123"/>
        <end position="146"/>
    </location>
</feature>
<feature type="compositionally biased region" description="Low complexity" evidence="3">
    <location>
        <begin position="477"/>
        <end position="520"/>
    </location>
</feature>
<dbReference type="InterPro" id="IPR045255">
    <property type="entry name" value="RanBP1-like"/>
</dbReference>
<dbReference type="EnsemblFungi" id="MVLG_00066T0">
    <property type="protein sequence ID" value="MVLG_00066T0"/>
    <property type="gene ID" value="MVLG_00066"/>
</dbReference>
<dbReference type="EMBL" id="AEIJ01000003">
    <property type="status" value="NOT_ANNOTATED_CDS"/>
    <property type="molecule type" value="Genomic_DNA"/>
</dbReference>
<dbReference type="InterPro" id="IPR000156">
    <property type="entry name" value="Ran_bind_dom"/>
</dbReference>
<reference evidence="5 7" key="3">
    <citation type="journal article" date="2015" name="BMC Genomics">
        <title>Sex and parasites: genomic and transcriptomic analysis of Microbotryum lychnidis-dioicae, the biotrophic and plant-castrating anther smut fungus.</title>
        <authorList>
            <person name="Perlin M.H."/>
            <person name="Amselem J."/>
            <person name="Fontanillas E."/>
            <person name="Toh S.S."/>
            <person name="Chen Z."/>
            <person name="Goldberg J."/>
            <person name="Duplessis S."/>
            <person name="Henrissat B."/>
            <person name="Young S."/>
            <person name="Zeng Q."/>
            <person name="Aguileta G."/>
            <person name="Petit E."/>
            <person name="Badouin H."/>
            <person name="Andrews J."/>
            <person name="Razeeq D."/>
            <person name="Gabaldon T."/>
            <person name="Quesneville H."/>
            <person name="Giraud T."/>
            <person name="Hood M.E."/>
            <person name="Schultz D.J."/>
            <person name="Cuomo C.A."/>
        </authorList>
    </citation>
    <scope>NUCLEOTIDE SEQUENCE [LARGE SCALE GENOMIC DNA]</scope>
    <source>
        <strain evidence="5">P1A1 Lamole</strain>
        <strain evidence="7">p1A1 Lamole</strain>
    </source>
</reference>
<dbReference type="Gene3D" id="2.30.29.30">
    <property type="entry name" value="Pleckstrin-homology domain (PH domain)/Phosphotyrosine-binding domain (PTB)"/>
    <property type="match status" value="1"/>
</dbReference>
<dbReference type="GO" id="GO:0005634">
    <property type="term" value="C:nucleus"/>
    <property type="evidence" value="ECO:0007669"/>
    <property type="project" value="UniProtKB-SubCell"/>
</dbReference>
<dbReference type="OMA" id="MHEGAWA"/>
<feature type="region of interest" description="Disordered" evidence="3">
    <location>
        <begin position="540"/>
        <end position="593"/>
    </location>
</feature>
<feature type="compositionally biased region" description="Low complexity" evidence="3">
    <location>
        <begin position="347"/>
        <end position="374"/>
    </location>
</feature>
<gene>
    <name evidence="5" type="ORF">MVLG_00066</name>
</gene>
<reference evidence="5" key="2">
    <citation type="submission" date="2010-11" db="EMBL/GenBank/DDBJ databases">
        <authorList>
            <consortium name="The Broad Institute Genome Sequencing Platform"/>
            <person name="Earl A."/>
            <person name="Ward D."/>
            <person name="Feldgarden M."/>
            <person name="Gevers D."/>
            <person name="Butler R."/>
            <person name="Young S.K."/>
            <person name="Zeng Q."/>
            <person name="Gargeya S."/>
            <person name="Fitzgerald M."/>
            <person name="Haas B."/>
            <person name="Abouelleil A."/>
            <person name="Alvarado L."/>
            <person name="Arachchi H.M."/>
            <person name="Berlin A."/>
            <person name="Brown A."/>
            <person name="Chapman S.B."/>
            <person name="Chen Z."/>
            <person name="Dunbar C."/>
            <person name="Freedman E."/>
            <person name="Gearin G."/>
            <person name="Gellesch M."/>
            <person name="Goldberg J."/>
            <person name="Griggs A."/>
            <person name="Gujja S."/>
            <person name="Heilman E."/>
            <person name="Heiman D."/>
            <person name="Howarth C."/>
            <person name="Larson L."/>
            <person name="Lui A."/>
            <person name="MacDonald P.J.P."/>
            <person name="Mehta T."/>
            <person name="Montmayeur A."/>
            <person name="Murphy C."/>
            <person name="Neiman D."/>
            <person name="Pearson M."/>
            <person name="Priest M."/>
            <person name="Roberts A."/>
            <person name="Saif S."/>
            <person name="Shea T."/>
            <person name="Shenoy N."/>
            <person name="Sisk P."/>
            <person name="Stolte C."/>
            <person name="Sykes S."/>
            <person name="White J."/>
            <person name="Yandava C."/>
            <person name="Wortman J."/>
            <person name="Nusbaum C."/>
            <person name="Birren B."/>
        </authorList>
    </citation>
    <scope>NUCLEOTIDE SEQUENCE</scope>
    <source>
        <strain evidence="5">P1A1 Lamole</strain>
    </source>
</reference>
<feature type="region of interest" description="Disordered" evidence="3">
    <location>
        <begin position="330"/>
        <end position="520"/>
    </location>
</feature>
<dbReference type="PANTHER" id="PTHR23138:SF142">
    <property type="entry name" value="RAN-BINDING PROTEIN 3B-RELATED"/>
    <property type="match status" value="1"/>
</dbReference>
<reference evidence="6" key="4">
    <citation type="submission" date="2015-06" db="UniProtKB">
        <authorList>
            <consortium name="EnsemblFungi"/>
        </authorList>
    </citation>
    <scope>IDENTIFICATION</scope>
</reference>